<keyword evidence="4" id="KW-0479">Metal-binding</keyword>
<evidence type="ECO:0000256" key="2">
    <source>
        <dbReference type="ARBA" id="ARBA00006706"/>
    </source>
</evidence>
<protein>
    <submittedName>
        <fullName evidence="7">Heptaprenyl diphosphate synthase</fullName>
    </submittedName>
</protein>
<dbReference type="AlphaFoldDB" id="A0A2T0QCT7"/>
<proteinExistence type="inferred from homology"/>
<dbReference type="Proteomes" id="UP000237846">
    <property type="component" value="Unassembled WGS sequence"/>
</dbReference>
<dbReference type="EMBL" id="PVZC01000001">
    <property type="protein sequence ID" value="PRY01681.1"/>
    <property type="molecule type" value="Genomic_DNA"/>
</dbReference>
<dbReference type="CDD" id="cd00685">
    <property type="entry name" value="Trans_IPPS_HT"/>
    <property type="match status" value="1"/>
</dbReference>
<reference evidence="7 8" key="1">
    <citation type="submission" date="2018-03" db="EMBL/GenBank/DDBJ databases">
        <title>Genomic Encyclopedia of Archaeal and Bacterial Type Strains, Phase II (KMG-II): from individual species to whole genera.</title>
        <authorList>
            <person name="Goeker M."/>
        </authorList>
    </citation>
    <scope>NUCLEOTIDE SEQUENCE [LARGE SCALE GENOMIC DNA]</scope>
    <source>
        <strain evidence="7 8">DSM 45601</strain>
    </source>
</reference>
<dbReference type="InterPro" id="IPR008949">
    <property type="entry name" value="Isoprenoid_synthase_dom_sf"/>
</dbReference>
<name>A0A2T0QCT7_9ACTN</name>
<evidence type="ECO:0000256" key="1">
    <source>
        <dbReference type="ARBA" id="ARBA00001946"/>
    </source>
</evidence>
<dbReference type="GO" id="GO:0004659">
    <property type="term" value="F:prenyltransferase activity"/>
    <property type="evidence" value="ECO:0007669"/>
    <property type="project" value="InterPro"/>
</dbReference>
<evidence type="ECO:0000256" key="3">
    <source>
        <dbReference type="ARBA" id="ARBA00022679"/>
    </source>
</evidence>
<organism evidence="7 8">
    <name type="scientific">Allonocardiopsis opalescens</name>
    <dbReference type="NCBI Taxonomy" id="1144618"/>
    <lineage>
        <taxon>Bacteria</taxon>
        <taxon>Bacillati</taxon>
        <taxon>Actinomycetota</taxon>
        <taxon>Actinomycetes</taxon>
        <taxon>Streptosporangiales</taxon>
        <taxon>Allonocardiopsis</taxon>
    </lineage>
</organism>
<comment type="similarity">
    <text evidence="2 6">Belongs to the FPP/GGPP synthase family.</text>
</comment>
<evidence type="ECO:0000313" key="8">
    <source>
        <dbReference type="Proteomes" id="UP000237846"/>
    </source>
</evidence>
<comment type="cofactor">
    <cofactor evidence="1">
        <name>Mg(2+)</name>
        <dbReference type="ChEBI" id="CHEBI:18420"/>
    </cofactor>
</comment>
<dbReference type="GO" id="GO:0046872">
    <property type="term" value="F:metal ion binding"/>
    <property type="evidence" value="ECO:0007669"/>
    <property type="project" value="UniProtKB-KW"/>
</dbReference>
<dbReference type="Pfam" id="PF00348">
    <property type="entry name" value="polyprenyl_synt"/>
    <property type="match status" value="1"/>
</dbReference>
<dbReference type="SFLD" id="SFLDS00005">
    <property type="entry name" value="Isoprenoid_Synthase_Type_I"/>
    <property type="match status" value="1"/>
</dbReference>
<keyword evidence="5" id="KW-0460">Magnesium</keyword>
<evidence type="ECO:0000313" key="7">
    <source>
        <dbReference type="EMBL" id="PRY01681.1"/>
    </source>
</evidence>
<evidence type="ECO:0000256" key="6">
    <source>
        <dbReference type="RuleBase" id="RU004466"/>
    </source>
</evidence>
<dbReference type="GO" id="GO:0008299">
    <property type="term" value="P:isoprenoid biosynthetic process"/>
    <property type="evidence" value="ECO:0007669"/>
    <property type="project" value="InterPro"/>
</dbReference>
<dbReference type="PROSITE" id="PS00444">
    <property type="entry name" value="POLYPRENYL_SYNTHASE_2"/>
    <property type="match status" value="1"/>
</dbReference>
<evidence type="ECO:0000256" key="5">
    <source>
        <dbReference type="ARBA" id="ARBA00022842"/>
    </source>
</evidence>
<dbReference type="InterPro" id="IPR033749">
    <property type="entry name" value="Polyprenyl_synt_CS"/>
</dbReference>
<keyword evidence="3 6" id="KW-0808">Transferase</keyword>
<sequence>MPIPTAHRGQAPLTRIEAVDGALTAALRAGLERVERELRSSLTDPDDPFLSAAAVHLIDAGGKRLRPLIVLLGAEFGDPRRPGVVQAGVLVELVHVASLYHDDVMDEAPVRHGVSSANKRWNNSVAVLVGDFLLARAAEIGVGLGDETMRMQAQAINRLVRGQILETVGPGEGDTVAHCIEVMRDKSAALLALAARLGGVVGGAPPEVCQALATTGEQLGIAFQISDDLIDILTASPASGKTPGTDLRQGVLTIPVLYAMQGEGPGPRRLREILAAGPVTDDALVAEALELLRGSEGLERAAADVTAYADRARQALSLLPAIPARQALEELCDYIVSRDR</sequence>
<dbReference type="RefSeq" id="WP_106237792.1">
    <property type="nucleotide sequence ID" value="NZ_PVZC01000001.1"/>
</dbReference>
<dbReference type="InterPro" id="IPR000092">
    <property type="entry name" value="Polyprenyl_synt"/>
</dbReference>
<dbReference type="PANTHER" id="PTHR12001:SF69">
    <property type="entry name" value="ALL TRANS-POLYPRENYL-DIPHOSPHATE SYNTHASE PDSS1"/>
    <property type="match status" value="1"/>
</dbReference>
<keyword evidence="8" id="KW-1185">Reference proteome</keyword>
<dbReference type="Gene3D" id="1.10.600.10">
    <property type="entry name" value="Farnesyl Diphosphate Synthase"/>
    <property type="match status" value="1"/>
</dbReference>
<dbReference type="OrthoDB" id="4497239at2"/>
<evidence type="ECO:0000256" key="4">
    <source>
        <dbReference type="ARBA" id="ARBA00022723"/>
    </source>
</evidence>
<comment type="caution">
    <text evidence="7">The sequence shown here is derived from an EMBL/GenBank/DDBJ whole genome shotgun (WGS) entry which is preliminary data.</text>
</comment>
<accession>A0A2T0QCT7</accession>
<gene>
    <name evidence="7" type="ORF">CLV72_101265</name>
</gene>
<dbReference type="PANTHER" id="PTHR12001">
    <property type="entry name" value="GERANYLGERANYL PYROPHOSPHATE SYNTHASE"/>
    <property type="match status" value="1"/>
</dbReference>
<dbReference type="SUPFAM" id="SSF48576">
    <property type="entry name" value="Terpenoid synthases"/>
    <property type="match status" value="1"/>
</dbReference>